<sequence>MLQGGFRPIDFWAANFTSDTNIVFDVHNYYFDGRTSTSGICPRWSAAVAKTWATYTQIGACWTYKFLGNVPVDGGGTQGDYWNYSAFIKSGILHIASGVISTNLNSK</sequence>
<dbReference type="AlphaFoldDB" id="A0A9P5A8P3"/>
<name>A0A9P5A8P3_9HYPO</name>
<reference evidence="1" key="1">
    <citation type="journal article" date="2017" name="Mycologia">
        <title>Fusarium algeriense, sp. nov., a novel toxigenic crown rot pathogen of durum wheat from Algeria is nested in the Fusarium burgessii species complex.</title>
        <authorList>
            <person name="Laraba I."/>
            <person name="Keddad A."/>
            <person name="Boureghda H."/>
            <person name="Abdallah N."/>
            <person name="Vaughan M.M."/>
            <person name="Proctor R.H."/>
            <person name="Busman M."/>
            <person name="O'Donnell K."/>
        </authorList>
    </citation>
    <scope>NUCLEOTIDE SEQUENCE</scope>
    <source>
        <strain evidence="1">NRRL 25174</strain>
    </source>
</reference>
<evidence type="ECO:0000313" key="1">
    <source>
        <dbReference type="EMBL" id="KAF4333487.1"/>
    </source>
</evidence>
<organism evidence="1 2">
    <name type="scientific">Fusarium beomiforme</name>
    <dbReference type="NCBI Taxonomy" id="44412"/>
    <lineage>
        <taxon>Eukaryota</taxon>
        <taxon>Fungi</taxon>
        <taxon>Dikarya</taxon>
        <taxon>Ascomycota</taxon>
        <taxon>Pezizomycotina</taxon>
        <taxon>Sordariomycetes</taxon>
        <taxon>Hypocreomycetidae</taxon>
        <taxon>Hypocreales</taxon>
        <taxon>Nectriaceae</taxon>
        <taxon>Fusarium</taxon>
        <taxon>Fusarium burgessii species complex</taxon>
    </lineage>
</organism>
<dbReference type="SUPFAM" id="SSF51445">
    <property type="entry name" value="(Trans)glycosidases"/>
    <property type="match status" value="1"/>
</dbReference>
<protein>
    <submittedName>
        <fullName evidence="1">Glucan 1 3-beta-glucosidase A</fullName>
    </submittedName>
</protein>
<comment type="caution">
    <text evidence="1">The sequence shown here is derived from an EMBL/GenBank/DDBJ whole genome shotgun (WGS) entry which is preliminary data.</text>
</comment>
<gene>
    <name evidence="1" type="ORF">FBEOM_12695</name>
</gene>
<accession>A0A9P5A8P3</accession>
<dbReference type="OrthoDB" id="1887033at2759"/>
<reference evidence="1" key="2">
    <citation type="submission" date="2020-02" db="EMBL/GenBank/DDBJ databases">
        <title>Identification and distribution of gene clusters putatively required for synthesis of sphingolipid metabolism inhibitors in phylogenetically diverse species of the filamentous fungus Fusarium.</title>
        <authorList>
            <person name="Kim H.-S."/>
            <person name="Busman M."/>
            <person name="Brown D.W."/>
            <person name="Divon H."/>
            <person name="Uhlig S."/>
            <person name="Proctor R.H."/>
        </authorList>
    </citation>
    <scope>NUCLEOTIDE SEQUENCE</scope>
    <source>
        <strain evidence="1">NRRL 25174</strain>
    </source>
</reference>
<proteinExistence type="predicted"/>
<keyword evidence="2" id="KW-1185">Reference proteome</keyword>
<dbReference type="Proteomes" id="UP000730481">
    <property type="component" value="Unassembled WGS sequence"/>
</dbReference>
<dbReference type="EMBL" id="PVQB02000831">
    <property type="protein sequence ID" value="KAF4333487.1"/>
    <property type="molecule type" value="Genomic_DNA"/>
</dbReference>
<dbReference type="InterPro" id="IPR017853">
    <property type="entry name" value="GH"/>
</dbReference>
<evidence type="ECO:0000313" key="2">
    <source>
        <dbReference type="Proteomes" id="UP000730481"/>
    </source>
</evidence>